<dbReference type="EMBL" id="LR798197">
    <property type="protein sequence ID" value="CAB5150701.1"/>
    <property type="molecule type" value="Genomic_DNA"/>
</dbReference>
<dbReference type="SUPFAM" id="SSF55166">
    <property type="entry name" value="Hedgehog/DD-peptidase"/>
    <property type="match status" value="1"/>
</dbReference>
<evidence type="ECO:0000259" key="1">
    <source>
        <dbReference type="Pfam" id="PF13539"/>
    </source>
</evidence>
<organism evidence="2">
    <name type="scientific">uncultured Caudovirales phage</name>
    <dbReference type="NCBI Taxonomy" id="2100421"/>
    <lineage>
        <taxon>Viruses</taxon>
        <taxon>Duplodnaviria</taxon>
        <taxon>Heunggongvirae</taxon>
        <taxon>Uroviricota</taxon>
        <taxon>Caudoviricetes</taxon>
        <taxon>Peduoviridae</taxon>
        <taxon>Maltschvirus</taxon>
        <taxon>Maltschvirus maltsch</taxon>
    </lineage>
</organism>
<sequence>NALYAQGRTTPGNIVTNAKAGDSFHNWRCAVDVVPLVNGKPDWDGSHPVWKQIGELGKQAGLEWAGEWHSFKELAHFQYTGGLTLAQLKSGSTIA</sequence>
<name>A0A6J7W657_9CAUD</name>
<dbReference type="InterPro" id="IPR009045">
    <property type="entry name" value="Zn_M74/Hedgehog-like"/>
</dbReference>
<feature type="domain" description="Peptidase M15C" evidence="1">
    <location>
        <begin position="17"/>
        <end position="79"/>
    </location>
</feature>
<dbReference type="InterPro" id="IPR039561">
    <property type="entry name" value="Peptidase_M15C"/>
</dbReference>
<keyword evidence="2" id="KW-0645">Protease</keyword>
<accession>A0A6J7W657</accession>
<keyword evidence="2" id="KW-0378">Hydrolase</keyword>
<dbReference type="Gene3D" id="3.30.1380.10">
    <property type="match status" value="1"/>
</dbReference>
<proteinExistence type="predicted"/>
<dbReference type="CDD" id="cd14845">
    <property type="entry name" value="L-Ala-D-Glu_peptidase_like"/>
    <property type="match status" value="1"/>
</dbReference>
<evidence type="ECO:0000313" key="2">
    <source>
        <dbReference type="EMBL" id="CAB5150701.1"/>
    </source>
</evidence>
<keyword evidence="2" id="KW-0121">Carboxypeptidase</keyword>
<dbReference type="GO" id="GO:0004180">
    <property type="term" value="F:carboxypeptidase activity"/>
    <property type="evidence" value="ECO:0007669"/>
    <property type="project" value="UniProtKB-KW"/>
</dbReference>
<gene>
    <name evidence="2" type="ORF">UFOVP148_1</name>
</gene>
<dbReference type="Pfam" id="PF13539">
    <property type="entry name" value="Peptidase_M15_4"/>
    <property type="match status" value="1"/>
</dbReference>
<protein>
    <submittedName>
        <fullName evidence="2">D-alanyl-D-alanine carboxypeptidase</fullName>
    </submittedName>
</protein>
<reference evidence="2" key="1">
    <citation type="submission" date="2020-05" db="EMBL/GenBank/DDBJ databases">
        <authorList>
            <person name="Chiriac C."/>
            <person name="Salcher M."/>
            <person name="Ghai R."/>
            <person name="Kavagutti S V."/>
        </authorList>
    </citation>
    <scope>NUCLEOTIDE SEQUENCE</scope>
</reference>
<feature type="non-terminal residue" evidence="2">
    <location>
        <position position="1"/>
    </location>
</feature>